<dbReference type="AlphaFoldDB" id="A0A2L2TJP4"/>
<feature type="compositionally biased region" description="Polar residues" evidence="1">
    <location>
        <begin position="94"/>
        <end position="104"/>
    </location>
</feature>
<feature type="region of interest" description="Disordered" evidence="1">
    <location>
        <begin position="94"/>
        <end position="160"/>
    </location>
</feature>
<feature type="compositionally biased region" description="Low complexity" evidence="1">
    <location>
        <begin position="120"/>
        <end position="152"/>
    </location>
</feature>
<feature type="compositionally biased region" description="Basic and acidic residues" evidence="1">
    <location>
        <begin position="262"/>
        <end position="276"/>
    </location>
</feature>
<evidence type="ECO:0000313" key="2">
    <source>
        <dbReference type="EMBL" id="CEI40772.1"/>
    </source>
</evidence>
<organism evidence="2 3">
    <name type="scientific">Fusarium venenatum</name>
    <dbReference type="NCBI Taxonomy" id="56646"/>
    <lineage>
        <taxon>Eukaryota</taxon>
        <taxon>Fungi</taxon>
        <taxon>Dikarya</taxon>
        <taxon>Ascomycota</taxon>
        <taxon>Pezizomycotina</taxon>
        <taxon>Sordariomycetes</taxon>
        <taxon>Hypocreomycetidae</taxon>
        <taxon>Hypocreales</taxon>
        <taxon>Nectriaceae</taxon>
        <taxon>Fusarium</taxon>
    </lineage>
</organism>
<dbReference type="Proteomes" id="UP000245910">
    <property type="component" value="Chromosome IIII"/>
</dbReference>
<evidence type="ECO:0000256" key="1">
    <source>
        <dbReference type="SAM" id="MobiDB-lite"/>
    </source>
</evidence>
<keyword evidence="3" id="KW-1185">Reference proteome</keyword>
<dbReference type="EMBL" id="LN649232">
    <property type="protein sequence ID" value="CEI40772.1"/>
    <property type="molecule type" value="Genomic_DNA"/>
</dbReference>
<proteinExistence type="predicted"/>
<sequence>MSNESEKLVRKLVVGRRRSNTIMDDPHLPRGHRQAYLPYLHTMEVRCYQRRILVRHFFDENIFLFSPHHNHFCTSTNFCHQFKLASSNFKPTLSTTMSGRNNNWRGASRGGGFGRGGNPPRGSRNSTPYSRPSRASSSSSQQQQQQPQQTAPEAKKNKPVVTMINLSPHYPRRNIISTDYAYHRSAARRWIKEALDKADRAYDRAMVHQAEAIRQNQLRDAELNTVLHWRAEAEKREDALEVLATMDARLEELAAARAGAPKAKEKEKETVEIEEE</sequence>
<evidence type="ECO:0000313" key="3">
    <source>
        <dbReference type="Proteomes" id="UP000245910"/>
    </source>
</evidence>
<feature type="region of interest" description="Disordered" evidence="1">
    <location>
        <begin position="257"/>
        <end position="276"/>
    </location>
</feature>
<feature type="compositionally biased region" description="Gly residues" evidence="1">
    <location>
        <begin position="108"/>
        <end position="119"/>
    </location>
</feature>
<reference evidence="3" key="1">
    <citation type="submission" date="2014-10" db="EMBL/GenBank/DDBJ databases">
        <authorList>
            <person name="King R."/>
        </authorList>
    </citation>
    <scope>NUCLEOTIDE SEQUENCE [LARGE SCALE GENOMIC DNA]</scope>
    <source>
        <strain evidence="3">A3/5</strain>
    </source>
</reference>
<name>A0A2L2TJP4_9HYPO</name>
<protein>
    <submittedName>
        <fullName evidence="2">Uncharacterized protein</fullName>
    </submittedName>
</protein>
<accession>A0A2L2TJP4</accession>